<organism evidence="5 6">
    <name type="scientific">Adineta ricciae</name>
    <name type="common">Rotifer</name>
    <dbReference type="NCBI Taxonomy" id="249248"/>
    <lineage>
        <taxon>Eukaryota</taxon>
        <taxon>Metazoa</taxon>
        <taxon>Spiralia</taxon>
        <taxon>Gnathifera</taxon>
        <taxon>Rotifera</taxon>
        <taxon>Eurotatoria</taxon>
        <taxon>Bdelloidea</taxon>
        <taxon>Adinetida</taxon>
        <taxon>Adinetidae</taxon>
        <taxon>Adineta</taxon>
    </lineage>
</organism>
<feature type="domain" description="Reverse transcriptase" evidence="3">
    <location>
        <begin position="1"/>
        <end position="94"/>
    </location>
</feature>
<proteinExistence type="predicted"/>
<dbReference type="EMBL" id="CAJNOJ010000837">
    <property type="protein sequence ID" value="CAF1527462.1"/>
    <property type="molecule type" value="Genomic_DNA"/>
</dbReference>
<dbReference type="InterPro" id="IPR045609">
    <property type="entry name" value="DUF6451"/>
</dbReference>
<keyword evidence="6" id="KW-1185">Reference proteome</keyword>
<accession>A0A816EX31</accession>
<reference evidence="5" key="1">
    <citation type="submission" date="2021-02" db="EMBL/GenBank/DDBJ databases">
        <authorList>
            <person name="Nowell W R."/>
        </authorList>
    </citation>
    <scope>NUCLEOTIDE SEQUENCE</scope>
</reference>
<feature type="region of interest" description="Disordered" evidence="2">
    <location>
        <begin position="164"/>
        <end position="216"/>
    </location>
</feature>
<dbReference type="OrthoDB" id="8063258at2759"/>
<evidence type="ECO:0000256" key="2">
    <source>
        <dbReference type="SAM" id="MobiDB-lite"/>
    </source>
</evidence>
<keyword evidence="1" id="KW-0175">Coiled coil</keyword>
<evidence type="ECO:0000313" key="6">
    <source>
        <dbReference type="Proteomes" id="UP000663828"/>
    </source>
</evidence>
<dbReference type="PANTHER" id="PTHR47027:SF20">
    <property type="entry name" value="REVERSE TRANSCRIPTASE-LIKE PROTEIN WITH RNA-DIRECTED DNA POLYMERASE DOMAIN"/>
    <property type="match status" value="1"/>
</dbReference>
<dbReference type="Proteomes" id="UP000663852">
    <property type="component" value="Unassembled WGS sequence"/>
</dbReference>
<evidence type="ECO:0000313" key="4">
    <source>
        <dbReference type="EMBL" id="CAF1527462.1"/>
    </source>
</evidence>
<dbReference type="InterPro" id="IPR000477">
    <property type="entry name" value="RT_dom"/>
</dbReference>
<protein>
    <recommendedName>
        <fullName evidence="3">Reverse transcriptase domain-containing protein</fullName>
    </recommendedName>
</protein>
<feature type="compositionally biased region" description="Polar residues" evidence="2">
    <location>
        <begin position="164"/>
        <end position="174"/>
    </location>
</feature>
<evidence type="ECO:0000259" key="3">
    <source>
        <dbReference type="PROSITE" id="PS50878"/>
    </source>
</evidence>
<dbReference type="AlphaFoldDB" id="A0A816EX31"/>
<comment type="caution">
    <text evidence="5">The sequence shown here is derived from an EMBL/GenBank/DDBJ whole genome shotgun (WGS) entry which is preliminary data.</text>
</comment>
<feature type="compositionally biased region" description="Basic and acidic residues" evidence="2">
    <location>
        <begin position="187"/>
        <end position="205"/>
    </location>
</feature>
<dbReference type="PANTHER" id="PTHR47027">
    <property type="entry name" value="REVERSE TRANSCRIPTASE DOMAIN-CONTAINING PROTEIN"/>
    <property type="match status" value="1"/>
</dbReference>
<gene>
    <name evidence="4" type="ORF">EDS130_LOCUS44310</name>
    <name evidence="5" type="ORF">XAT740_LOCUS55374</name>
</gene>
<dbReference type="Pfam" id="PF20049">
    <property type="entry name" value="DUF6451"/>
    <property type="match status" value="1"/>
</dbReference>
<feature type="coiled-coil region" evidence="1">
    <location>
        <begin position="27"/>
        <end position="54"/>
    </location>
</feature>
<dbReference type="EMBL" id="CAJNOR010010340">
    <property type="protein sequence ID" value="CAF1653054.1"/>
    <property type="molecule type" value="Genomic_DNA"/>
</dbReference>
<name>A0A816EX31_ADIRI</name>
<dbReference type="PROSITE" id="PS50878">
    <property type="entry name" value="RT_POL"/>
    <property type="match status" value="1"/>
</dbReference>
<sequence length="216" mass="24811">MDQVRQNTCGVNVGGILINNLRFADDIDLVDEDIDSLRRQIEETKNAAEQAGLLLNTTKTKIMASGERNIDDSIEVAGETIENVERFEYLGSLLTWDNDCSEDIKRRIGKATDVLASLKHIWNSKKLKIDNKLRVLTTCVISVLLYASETWTLKETDTKKTTGVRNEMLSTDSENQLERHDTKRRYPKQDIQTENHSRHDQEKKTRIIRSHLQNGR</sequence>
<dbReference type="Proteomes" id="UP000663828">
    <property type="component" value="Unassembled WGS sequence"/>
</dbReference>
<evidence type="ECO:0000313" key="5">
    <source>
        <dbReference type="EMBL" id="CAF1653054.1"/>
    </source>
</evidence>
<evidence type="ECO:0000256" key="1">
    <source>
        <dbReference type="SAM" id="Coils"/>
    </source>
</evidence>